<dbReference type="PANTHER" id="PTHR15723:SF0">
    <property type="entry name" value="CARBOHYDRATE SULFOTRANSFERASE 15"/>
    <property type="match status" value="1"/>
</dbReference>
<evidence type="ECO:0000256" key="1">
    <source>
        <dbReference type="SAM" id="MobiDB-lite"/>
    </source>
</evidence>
<evidence type="ECO:0000313" key="2">
    <source>
        <dbReference type="EMBL" id="GFO34989.1"/>
    </source>
</evidence>
<dbReference type="InterPro" id="IPR027417">
    <property type="entry name" value="P-loop_NTPase"/>
</dbReference>
<dbReference type="SUPFAM" id="SSF52540">
    <property type="entry name" value="P-loop containing nucleoside triphosphate hydrolases"/>
    <property type="match status" value="1"/>
</dbReference>
<keyword evidence="3" id="KW-1185">Reference proteome</keyword>
<feature type="compositionally biased region" description="Polar residues" evidence="1">
    <location>
        <begin position="328"/>
        <end position="349"/>
    </location>
</feature>
<sequence length="437" mass="48252">MCCSPPLWTRPSVESPDLGPGDLESRDLEPRDFYRCISQPGLLNHGVRSSHRSRPVENTMRASMLFNRLTDDYCYCKRIVPFYKSPVLLNTTKNPCWRDAKGRLECLPFFYIIGFSKSATTDLYFTLIYHPQITPSVKESHWFDYTRFLENKGSLQDYTDKFARATSYIETDLLVNGHSQRIFGDGTPCMAWFSLNWPCFQGNQDSILEPHYTNADFLHRLLPGAKLIVLVRDPAERLYSRYLTWKEKVPHPAYMNPSPQAFHELAARAVQLYQECFQTWSYRHCAYNGTIYTQASNAATATNDSSTHLTAKDSATHAATSDISTCEATTTSDSSTHVTASDSATPTPKATTIDSATPAATSDTATYEATAIRDSSTHVRAMVSATPAATSDTATYEATAISDSSTHVIAIDSATPAATSDSATPPTLSNSITPASA</sequence>
<dbReference type="Proteomes" id="UP000735302">
    <property type="component" value="Unassembled WGS sequence"/>
</dbReference>
<dbReference type="InterPro" id="IPR052654">
    <property type="entry name" value="CS_Sulfotransferase"/>
</dbReference>
<name>A0AAV4CT03_9GAST</name>
<organism evidence="2 3">
    <name type="scientific">Plakobranchus ocellatus</name>
    <dbReference type="NCBI Taxonomy" id="259542"/>
    <lineage>
        <taxon>Eukaryota</taxon>
        <taxon>Metazoa</taxon>
        <taxon>Spiralia</taxon>
        <taxon>Lophotrochozoa</taxon>
        <taxon>Mollusca</taxon>
        <taxon>Gastropoda</taxon>
        <taxon>Heterobranchia</taxon>
        <taxon>Euthyneura</taxon>
        <taxon>Panpulmonata</taxon>
        <taxon>Sacoglossa</taxon>
        <taxon>Placobranchoidea</taxon>
        <taxon>Plakobranchidae</taxon>
        <taxon>Plakobranchus</taxon>
    </lineage>
</organism>
<evidence type="ECO:0000313" key="3">
    <source>
        <dbReference type="Proteomes" id="UP000735302"/>
    </source>
</evidence>
<dbReference type="PANTHER" id="PTHR15723">
    <property type="entry name" value="CARBOHYDRATE SULFOTRANSFERASE 15"/>
    <property type="match status" value="1"/>
</dbReference>
<dbReference type="GO" id="GO:0019319">
    <property type="term" value="P:hexose biosynthetic process"/>
    <property type="evidence" value="ECO:0007669"/>
    <property type="project" value="TreeGrafter"/>
</dbReference>
<proteinExistence type="predicted"/>
<feature type="compositionally biased region" description="Polar residues" evidence="1">
    <location>
        <begin position="428"/>
        <end position="437"/>
    </location>
</feature>
<dbReference type="EMBL" id="BLXT01006951">
    <property type="protein sequence ID" value="GFO34989.1"/>
    <property type="molecule type" value="Genomic_DNA"/>
</dbReference>
<accession>A0AAV4CT03</accession>
<comment type="caution">
    <text evidence="2">The sequence shown here is derived from an EMBL/GenBank/DDBJ whole genome shotgun (WGS) entry which is preliminary data.</text>
</comment>
<feature type="compositionally biased region" description="Low complexity" evidence="1">
    <location>
        <begin position="416"/>
        <end position="427"/>
    </location>
</feature>
<reference evidence="2 3" key="1">
    <citation type="journal article" date="2021" name="Elife">
        <title>Chloroplast acquisition without the gene transfer in kleptoplastic sea slugs, Plakobranchus ocellatus.</title>
        <authorList>
            <person name="Maeda T."/>
            <person name="Takahashi S."/>
            <person name="Yoshida T."/>
            <person name="Shimamura S."/>
            <person name="Takaki Y."/>
            <person name="Nagai Y."/>
            <person name="Toyoda A."/>
            <person name="Suzuki Y."/>
            <person name="Arimoto A."/>
            <person name="Ishii H."/>
            <person name="Satoh N."/>
            <person name="Nishiyama T."/>
            <person name="Hasebe M."/>
            <person name="Maruyama T."/>
            <person name="Minagawa J."/>
            <person name="Obokata J."/>
            <person name="Shigenobu S."/>
        </authorList>
    </citation>
    <scope>NUCLEOTIDE SEQUENCE [LARGE SCALE GENOMIC DNA]</scope>
</reference>
<protein>
    <submittedName>
        <fullName evidence="2">Sulfotransferase</fullName>
    </submittedName>
</protein>
<feature type="region of interest" description="Disordered" evidence="1">
    <location>
        <begin position="328"/>
        <end position="355"/>
    </location>
</feature>
<feature type="region of interest" description="Disordered" evidence="1">
    <location>
        <begin position="416"/>
        <end position="437"/>
    </location>
</feature>
<gene>
    <name evidence="2" type="ORF">PoB_006149400</name>
</gene>
<dbReference type="Gene3D" id="3.40.50.300">
    <property type="entry name" value="P-loop containing nucleotide triphosphate hydrolases"/>
    <property type="match status" value="1"/>
</dbReference>
<dbReference type="AlphaFoldDB" id="A0AAV4CT03"/>
<dbReference type="Pfam" id="PF13469">
    <property type="entry name" value="Sulfotransfer_3"/>
    <property type="match status" value="1"/>
</dbReference>
<dbReference type="GO" id="GO:0050659">
    <property type="term" value="F:N-acetylgalactosamine 4-sulfate 6-O-sulfotransferase activity"/>
    <property type="evidence" value="ECO:0007669"/>
    <property type="project" value="TreeGrafter"/>
</dbReference>